<dbReference type="RefSeq" id="WP_279572805.1">
    <property type="nucleotide sequence ID" value="NZ_LWID01000001.1"/>
</dbReference>
<feature type="transmembrane region" description="Helical" evidence="1">
    <location>
        <begin position="29"/>
        <end position="45"/>
    </location>
</feature>
<keyword evidence="1" id="KW-0812">Transmembrane</keyword>
<keyword evidence="1" id="KW-0472">Membrane</keyword>
<comment type="caution">
    <text evidence="2">The sequence shown here is derived from an EMBL/GenBank/DDBJ whole genome shotgun (WGS) entry which is preliminary data.</text>
</comment>
<dbReference type="EMBL" id="LWID01000001">
    <property type="protein sequence ID" value="MDG6895392.1"/>
    <property type="molecule type" value="Genomic_DNA"/>
</dbReference>
<protein>
    <submittedName>
        <fullName evidence="2">Uncharacterized protein</fullName>
    </submittedName>
</protein>
<reference evidence="2" key="1">
    <citation type="submission" date="2016-03" db="EMBL/GenBank/DDBJ databases">
        <title>Co-evolution between Pasteurellaceae and their hosts.</title>
        <authorList>
            <person name="Hansen M.J."/>
            <person name="Bojesen A.M."/>
            <person name="Planet P."/>
        </authorList>
    </citation>
    <scope>NUCLEOTIDE SEQUENCE</scope>
    <source>
        <strain evidence="2">146/S8/89</strain>
    </source>
</reference>
<organism evidence="2 3">
    <name type="scientific">Volucribacter amazonae</name>
    <dbReference type="NCBI Taxonomy" id="256731"/>
    <lineage>
        <taxon>Bacteria</taxon>
        <taxon>Pseudomonadati</taxon>
        <taxon>Pseudomonadota</taxon>
        <taxon>Gammaproteobacteria</taxon>
        <taxon>Pasteurellales</taxon>
        <taxon>Pasteurellaceae</taxon>
        <taxon>Volucribacter</taxon>
    </lineage>
</organism>
<dbReference type="Proteomes" id="UP001155500">
    <property type="component" value="Unassembled WGS sequence"/>
</dbReference>
<evidence type="ECO:0000313" key="3">
    <source>
        <dbReference type="Proteomes" id="UP001155500"/>
    </source>
</evidence>
<sequence>MKTLILIYILAVIFIYQRLKQLPLMHSMIAALMIFLTSKGLAYFYPDILSIQIIRAVNTVLFMLEMTVLFIGIIYHFGYLKIKISNQAQFDSLPLMPTFVLYPRILLSPSKTDVHDDFWQQYKNLK</sequence>
<accession>A0A9X4SI84</accession>
<feature type="transmembrane region" description="Helical" evidence="1">
    <location>
        <begin position="57"/>
        <end position="77"/>
    </location>
</feature>
<keyword evidence="1" id="KW-1133">Transmembrane helix</keyword>
<name>A0A9X4SI84_9PAST</name>
<proteinExistence type="predicted"/>
<keyword evidence="3" id="KW-1185">Reference proteome</keyword>
<dbReference type="AlphaFoldDB" id="A0A9X4SI84"/>
<gene>
    <name evidence="2" type="ORF">A6A20_07115</name>
</gene>
<evidence type="ECO:0000256" key="1">
    <source>
        <dbReference type="SAM" id="Phobius"/>
    </source>
</evidence>
<evidence type="ECO:0000313" key="2">
    <source>
        <dbReference type="EMBL" id="MDG6895392.1"/>
    </source>
</evidence>